<keyword evidence="3" id="KW-1185">Reference proteome</keyword>
<feature type="compositionally biased region" description="Polar residues" evidence="1">
    <location>
        <begin position="33"/>
        <end position="47"/>
    </location>
</feature>
<comment type="caution">
    <text evidence="2">The sequence shown here is derived from an EMBL/GenBank/DDBJ whole genome shotgun (WGS) entry which is preliminary data.</text>
</comment>
<evidence type="ECO:0000313" key="2">
    <source>
        <dbReference type="EMBL" id="MBW0516914.1"/>
    </source>
</evidence>
<organism evidence="2 3">
    <name type="scientific">Austropuccinia psidii MF-1</name>
    <dbReference type="NCBI Taxonomy" id="1389203"/>
    <lineage>
        <taxon>Eukaryota</taxon>
        <taxon>Fungi</taxon>
        <taxon>Dikarya</taxon>
        <taxon>Basidiomycota</taxon>
        <taxon>Pucciniomycotina</taxon>
        <taxon>Pucciniomycetes</taxon>
        <taxon>Pucciniales</taxon>
        <taxon>Sphaerophragmiaceae</taxon>
        <taxon>Austropuccinia</taxon>
    </lineage>
</organism>
<dbReference type="AlphaFoldDB" id="A0A9Q3E8U5"/>
<accession>A0A9Q3E8U5</accession>
<gene>
    <name evidence="2" type="ORF">O181_056629</name>
</gene>
<evidence type="ECO:0000313" key="3">
    <source>
        <dbReference type="Proteomes" id="UP000765509"/>
    </source>
</evidence>
<feature type="region of interest" description="Disordered" evidence="1">
    <location>
        <begin position="26"/>
        <end position="54"/>
    </location>
</feature>
<reference evidence="2" key="1">
    <citation type="submission" date="2021-03" db="EMBL/GenBank/DDBJ databases">
        <title>Draft genome sequence of rust myrtle Austropuccinia psidii MF-1, a brazilian biotype.</title>
        <authorList>
            <person name="Quecine M.C."/>
            <person name="Pachon D.M.R."/>
            <person name="Bonatelli M.L."/>
            <person name="Correr F.H."/>
            <person name="Franceschini L.M."/>
            <person name="Leite T.F."/>
            <person name="Margarido G.R.A."/>
            <person name="Almeida C.A."/>
            <person name="Ferrarezi J.A."/>
            <person name="Labate C.A."/>
        </authorList>
    </citation>
    <scope>NUCLEOTIDE SEQUENCE</scope>
    <source>
        <strain evidence="2">MF-1</strain>
    </source>
</reference>
<name>A0A9Q3E8U5_9BASI</name>
<dbReference type="EMBL" id="AVOT02025559">
    <property type="protein sequence ID" value="MBW0516914.1"/>
    <property type="molecule type" value="Genomic_DNA"/>
</dbReference>
<dbReference type="Proteomes" id="UP000765509">
    <property type="component" value="Unassembled WGS sequence"/>
</dbReference>
<protein>
    <submittedName>
        <fullName evidence="2">Uncharacterized protein</fullName>
    </submittedName>
</protein>
<proteinExistence type="predicted"/>
<evidence type="ECO:0000256" key="1">
    <source>
        <dbReference type="SAM" id="MobiDB-lite"/>
    </source>
</evidence>
<sequence>MGPLGRFWLKRAKGVVYQPLKPQVGPPEAVLAPNTNQPRNGQMTLRTTGGPLFRPWPLETRRGHQLSSKRGFPSSSVEDFSFLNAPCTPGSRSGSYMVQYIIMHHFCAAIQL</sequence>